<dbReference type="SUPFAM" id="SSF56112">
    <property type="entry name" value="Protein kinase-like (PK-like)"/>
    <property type="match status" value="1"/>
</dbReference>
<keyword evidence="2" id="KW-0418">Kinase</keyword>
<dbReference type="GO" id="GO:0016301">
    <property type="term" value="F:kinase activity"/>
    <property type="evidence" value="ECO:0007669"/>
    <property type="project" value="UniProtKB-KW"/>
</dbReference>
<sequence length="389" mass="44295">MPKSKLSRSPPPPINISSLKYESYNDNRGDAYGVRLTFTELASHNSESSTIMSEQVQIPESFTVQIIKFPEPMSFRYTSKFTNYYKFLYENKANHNNILRIVHFSETVLSLRQIKELRNKLPKITFLESFLRKDAFFPCNLLKHEEYWGTLDSWILDNSPLSKLQLAQNPLRLMELLKLQVGIVQGLLDGLTYLHRDLNFVHGSIGPEDIVFASPHSKLPVKLFFGGNRLGVWQGLWEEFYSKEGTMEGDIFAAGITIMQITQLLSSPIKHYTGSGYGSPNFVRVEEHALIANVKELIIGMTPSLGRNESAIPRIIKIEDAKLQIRCSQEVKNKSEMEAEEEEYKLETGQNNVDMVARLANLIEDPEGHVWLKHLTFYGDPLGKGPLAL</sequence>
<comment type="caution">
    <text evidence="2">The sequence shown here is derived from an EMBL/GenBank/DDBJ whole genome shotgun (WGS) entry which is preliminary data.</text>
</comment>
<keyword evidence="2" id="KW-0808">Transferase</keyword>
<reference evidence="2 3" key="1">
    <citation type="submission" date="2015-12" db="EMBL/GenBank/DDBJ databases">
        <title>The genome of Folsomia candida.</title>
        <authorList>
            <person name="Faddeeva A."/>
            <person name="Derks M.F."/>
            <person name="Anvar Y."/>
            <person name="Smit S."/>
            <person name="Van Straalen N."/>
            <person name="Roelofs D."/>
        </authorList>
    </citation>
    <scope>NUCLEOTIDE SEQUENCE [LARGE SCALE GENOMIC DNA]</scope>
    <source>
        <strain evidence="2 3">VU population</strain>
        <tissue evidence="2">Whole body</tissue>
    </source>
</reference>
<dbReference type="OrthoDB" id="1405469at2759"/>
<evidence type="ECO:0000313" key="3">
    <source>
        <dbReference type="Proteomes" id="UP000198287"/>
    </source>
</evidence>
<proteinExistence type="predicted"/>
<gene>
    <name evidence="2" type="ORF">Fcan01_17820</name>
</gene>
<dbReference type="Gene3D" id="1.10.510.10">
    <property type="entry name" value="Transferase(Phosphotransferase) domain 1"/>
    <property type="match status" value="1"/>
</dbReference>
<protein>
    <submittedName>
        <fullName evidence="2">Calcium-dependent protein kinase 1</fullName>
    </submittedName>
</protein>
<dbReference type="EMBL" id="LNIX01000013">
    <property type="protein sequence ID" value="OXA47533.1"/>
    <property type="molecule type" value="Genomic_DNA"/>
</dbReference>
<accession>A0A226DQQ5</accession>
<name>A0A226DQQ5_FOLCA</name>
<dbReference type="AlphaFoldDB" id="A0A226DQQ5"/>
<feature type="region of interest" description="Disordered" evidence="1">
    <location>
        <begin position="1"/>
        <end position="20"/>
    </location>
</feature>
<dbReference type="Proteomes" id="UP000198287">
    <property type="component" value="Unassembled WGS sequence"/>
</dbReference>
<keyword evidence="3" id="KW-1185">Reference proteome</keyword>
<organism evidence="2 3">
    <name type="scientific">Folsomia candida</name>
    <name type="common">Springtail</name>
    <dbReference type="NCBI Taxonomy" id="158441"/>
    <lineage>
        <taxon>Eukaryota</taxon>
        <taxon>Metazoa</taxon>
        <taxon>Ecdysozoa</taxon>
        <taxon>Arthropoda</taxon>
        <taxon>Hexapoda</taxon>
        <taxon>Collembola</taxon>
        <taxon>Entomobryomorpha</taxon>
        <taxon>Isotomoidea</taxon>
        <taxon>Isotomidae</taxon>
        <taxon>Proisotominae</taxon>
        <taxon>Folsomia</taxon>
    </lineage>
</organism>
<dbReference type="InterPro" id="IPR011009">
    <property type="entry name" value="Kinase-like_dom_sf"/>
</dbReference>
<evidence type="ECO:0000256" key="1">
    <source>
        <dbReference type="SAM" id="MobiDB-lite"/>
    </source>
</evidence>
<evidence type="ECO:0000313" key="2">
    <source>
        <dbReference type="EMBL" id="OXA47533.1"/>
    </source>
</evidence>